<reference evidence="1 2" key="1">
    <citation type="submission" date="2024-04" db="EMBL/GenBank/DDBJ databases">
        <title>Phyllosticta paracitricarpa is synonymous to the EU quarantine fungus P. citricarpa based on phylogenomic analyses.</title>
        <authorList>
            <consortium name="Lawrence Berkeley National Laboratory"/>
            <person name="Van ingen-buijs V.A."/>
            <person name="Van westerhoven A.C."/>
            <person name="Haridas S."/>
            <person name="Skiadas P."/>
            <person name="Martin F."/>
            <person name="Groenewald J.Z."/>
            <person name="Crous P.W."/>
            <person name="Seidl M.F."/>
        </authorList>
    </citation>
    <scope>NUCLEOTIDE SEQUENCE [LARGE SCALE GENOMIC DNA]</scope>
    <source>
        <strain evidence="1 2">CBS 141358</strain>
    </source>
</reference>
<protein>
    <submittedName>
        <fullName evidence="1">Uncharacterized protein</fullName>
    </submittedName>
</protein>
<comment type="caution">
    <text evidence="1">The sequence shown here is derived from an EMBL/GenBank/DDBJ whole genome shotgun (WGS) entry which is preliminary data.</text>
</comment>
<proteinExistence type="predicted"/>
<organism evidence="1 2">
    <name type="scientific">Phyllosticta paracitricarpa</name>
    <dbReference type="NCBI Taxonomy" id="2016321"/>
    <lineage>
        <taxon>Eukaryota</taxon>
        <taxon>Fungi</taxon>
        <taxon>Dikarya</taxon>
        <taxon>Ascomycota</taxon>
        <taxon>Pezizomycotina</taxon>
        <taxon>Dothideomycetes</taxon>
        <taxon>Dothideomycetes incertae sedis</taxon>
        <taxon>Botryosphaeriales</taxon>
        <taxon>Phyllostictaceae</taxon>
        <taxon>Phyllosticta</taxon>
    </lineage>
</organism>
<evidence type="ECO:0000313" key="1">
    <source>
        <dbReference type="EMBL" id="KAK7613719.1"/>
    </source>
</evidence>
<accession>A0ABR1NI42</accession>
<name>A0ABR1NI42_9PEZI</name>
<keyword evidence="2" id="KW-1185">Reference proteome</keyword>
<sequence length="200" mass="21878">MIKEDDEGRWDIGKRTDCPAMVRWVLAGRCLLGQEKYCVSAVTVAACYIHYCTRKTIDICLLAHYSLLMAHLLFPKNKLPFFSTPLSNCLFSFRPPQPSSHRFLPRPCILSPVAGALMQSHGPQADHQGPAWKHPAGVYKIGLGLAVPRRRAVEAAAPAAAPAGMASLGLSWGFSSPLPRAGCHLFRHDSGRLDTAPQSY</sequence>
<evidence type="ECO:0000313" key="2">
    <source>
        <dbReference type="Proteomes" id="UP001367316"/>
    </source>
</evidence>
<dbReference type="Proteomes" id="UP001367316">
    <property type="component" value="Unassembled WGS sequence"/>
</dbReference>
<gene>
    <name evidence="1" type="ORF">JOL62DRAFT_390435</name>
</gene>
<dbReference type="EMBL" id="JBBPBF010000006">
    <property type="protein sequence ID" value="KAK7613719.1"/>
    <property type="molecule type" value="Genomic_DNA"/>
</dbReference>